<accession>A0A1B6ET50</accession>
<feature type="region of interest" description="Disordered" evidence="1">
    <location>
        <begin position="1"/>
        <end position="25"/>
    </location>
</feature>
<dbReference type="EMBL" id="GECZ01028671">
    <property type="protein sequence ID" value="JAS41098.1"/>
    <property type="molecule type" value="Transcribed_RNA"/>
</dbReference>
<dbReference type="PANTHER" id="PTHR46917:SF1">
    <property type="entry name" value="MORN REPEAT-CONTAINING PROTEIN 2"/>
    <property type="match status" value="1"/>
</dbReference>
<feature type="non-terminal residue" evidence="2">
    <location>
        <position position="188"/>
    </location>
</feature>
<dbReference type="AlphaFoldDB" id="A0A1B6ET50"/>
<evidence type="ECO:0000313" key="2">
    <source>
        <dbReference type="EMBL" id="JAS41098.1"/>
    </source>
</evidence>
<evidence type="ECO:0000256" key="1">
    <source>
        <dbReference type="SAM" id="MobiDB-lite"/>
    </source>
</evidence>
<gene>
    <name evidence="2" type="ORF">g.1936</name>
</gene>
<reference evidence="2" key="1">
    <citation type="submission" date="2015-11" db="EMBL/GenBank/DDBJ databases">
        <title>De novo transcriptome assembly of four potential Pierce s Disease insect vectors from Arizona vineyards.</title>
        <authorList>
            <person name="Tassone E.E."/>
        </authorList>
    </citation>
    <scope>NUCLEOTIDE SEQUENCE</scope>
</reference>
<dbReference type="SUPFAM" id="SSF82185">
    <property type="entry name" value="Histone H3 K4-specific methyltransferase SET7/9 N-terminal domain"/>
    <property type="match status" value="1"/>
</dbReference>
<protein>
    <submittedName>
        <fullName evidence="2">Uncharacterized protein</fullName>
    </submittedName>
</protein>
<sequence length="188" mass="20635">MGKKDKDTGKGKKGKKGKPSVDKGLQVDPEMLKEFTKDLKDTFRFWNEDVYVGQFSVTADGGIARDGIGRYFSADGHVLGGRWEQDILVEAEKISYPDGCWYKGALDSQGYTGPGHYSLPHLGTLGCTFLQSRPLGPVTLTDVDGHPWQGAAIPGTLTLVPRNHFFDSEDALLRAKSLSESRVSRRST</sequence>
<name>A0A1B6ET50_9HEMI</name>
<dbReference type="InterPro" id="IPR052849">
    <property type="entry name" value="MORN_repeat_protein"/>
</dbReference>
<dbReference type="PANTHER" id="PTHR46917">
    <property type="entry name" value="MORN REPEAT-CONTAINING PROTEIN 2"/>
    <property type="match status" value="1"/>
</dbReference>
<proteinExistence type="predicted"/>
<organism evidence="2">
    <name type="scientific">Cuerna arida</name>
    <dbReference type="NCBI Taxonomy" id="1464854"/>
    <lineage>
        <taxon>Eukaryota</taxon>
        <taxon>Metazoa</taxon>
        <taxon>Ecdysozoa</taxon>
        <taxon>Arthropoda</taxon>
        <taxon>Hexapoda</taxon>
        <taxon>Insecta</taxon>
        <taxon>Pterygota</taxon>
        <taxon>Neoptera</taxon>
        <taxon>Paraneoptera</taxon>
        <taxon>Hemiptera</taxon>
        <taxon>Auchenorrhyncha</taxon>
        <taxon>Membracoidea</taxon>
        <taxon>Cicadellidae</taxon>
        <taxon>Cicadellinae</taxon>
        <taxon>Proconiini</taxon>
        <taxon>Cuerna</taxon>
    </lineage>
</organism>
<feature type="compositionally biased region" description="Basic and acidic residues" evidence="1">
    <location>
        <begin position="1"/>
        <end position="10"/>
    </location>
</feature>